<dbReference type="GO" id="GO:0003998">
    <property type="term" value="F:acylphosphatase activity"/>
    <property type="evidence" value="ECO:0007669"/>
    <property type="project" value="UniProtKB-EC"/>
</dbReference>
<evidence type="ECO:0000256" key="1">
    <source>
        <dbReference type="PROSITE-ProRule" id="PRU00520"/>
    </source>
</evidence>
<evidence type="ECO:0000256" key="3">
    <source>
        <dbReference type="SAM" id="MobiDB-lite"/>
    </source>
</evidence>
<accession>A0A5B6YUE8</accession>
<dbReference type="Pfam" id="PF00708">
    <property type="entry name" value="Acylphosphatase"/>
    <property type="match status" value="1"/>
</dbReference>
<feature type="active site" evidence="1">
    <location>
        <position position="113"/>
    </location>
</feature>
<comment type="similarity">
    <text evidence="2">Belongs to the acylphosphatase family.</text>
</comment>
<dbReference type="InterPro" id="IPR017968">
    <property type="entry name" value="Acylphosphatase_CS"/>
</dbReference>
<reference evidence="5" key="1">
    <citation type="submission" date="2019-08" db="EMBL/GenBank/DDBJ databases">
        <title>Reference gene set and small RNA set construction with multiple tissues from Davidia involucrata Baill.</title>
        <authorList>
            <person name="Yang H."/>
            <person name="Zhou C."/>
            <person name="Li G."/>
            <person name="Wang J."/>
            <person name="Gao P."/>
            <person name="Wang M."/>
            <person name="Wang R."/>
            <person name="Zhao Y."/>
        </authorList>
    </citation>
    <scope>NUCLEOTIDE SEQUENCE</scope>
    <source>
        <tissue evidence="5">Mixed with DoveR01_LX</tissue>
    </source>
</reference>
<dbReference type="PANTHER" id="PTHR47268">
    <property type="entry name" value="ACYLPHOSPHATASE"/>
    <property type="match status" value="1"/>
</dbReference>
<name>A0A5B6YUE8_DAVIN</name>
<feature type="compositionally biased region" description="Polar residues" evidence="3">
    <location>
        <begin position="84"/>
        <end position="95"/>
    </location>
</feature>
<dbReference type="EMBL" id="GHES01004650">
    <property type="protein sequence ID" value="MPA35209.1"/>
    <property type="molecule type" value="Transcribed_RNA"/>
</dbReference>
<evidence type="ECO:0000313" key="5">
    <source>
        <dbReference type="EMBL" id="MPA35209.1"/>
    </source>
</evidence>
<evidence type="ECO:0000259" key="4">
    <source>
        <dbReference type="PROSITE" id="PS51160"/>
    </source>
</evidence>
<dbReference type="SUPFAM" id="SSF54975">
    <property type="entry name" value="Acylphosphatase/BLUF domain-like"/>
    <property type="match status" value="1"/>
</dbReference>
<keyword evidence="1" id="KW-0378">Hydrolase</keyword>
<dbReference type="PROSITE" id="PS51160">
    <property type="entry name" value="ACYLPHOSPHATASE_3"/>
    <property type="match status" value="1"/>
</dbReference>
<dbReference type="InterPro" id="IPR020456">
    <property type="entry name" value="Acylphosphatase"/>
</dbReference>
<evidence type="ECO:0000256" key="2">
    <source>
        <dbReference type="RuleBase" id="RU004168"/>
    </source>
</evidence>
<dbReference type="InterPro" id="IPR036046">
    <property type="entry name" value="Acylphosphatase-like_dom_sf"/>
</dbReference>
<feature type="region of interest" description="Disordered" evidence="3">
    <location>
        <begin position="77"/>
        <end position="96"/>
    </location>
</feature>
<dbReference type="EC" id="3.6.1.7" evidence="1"/>
<dbReference type="Gene3D" id="3.30.70.100">
    <property type="match status" value="1"/>
</dbReference>
<dbReference type="PROSITE" id="PS00151">
    <property type="entry name" value="ACYLPHOSPHATASE_2"/>
    <property type="match status" value="1"/>
</dbReference>
<gene>
    <name evidence="5" type="ORF">Din_004650</name>
</gene>
<dbReference type="PANTHER" id="PTHR47268:SF4">
    <property type="entry name" value="ACYLPHOSPHATASE"/>
    <property type="match status" value="1"/>
</dbReference>
<dbReference type="AlphaFoldDB" id="A0A5B6YUE8"/>
<feature type="active site" evidence="1">
    <location>
        <position position="131"/>
    </location>
</feature>
<dbReference type="PRINTS" id="PR00112">
    <property type="entry name" value="ACYLPHPHTASE"/>
</dbReference>
<protein>
    <recommendedName>
        <fullName evidence="1">acylphosphatase</fullName>
        <ecNumber evidence="1">3.6.1.7</ecNumber>
    </recommendedName>
</protein>
<organism evidence="5">
    <name type="scientific">Davidia involucrata</name>
    <name type="common">Dove tree</name>
    <dbReference type="NCBI Taxonomy" id="16924"/>
    <lineage>
        <taxon>Eukaryota</taxon>
        <taxon>Viridiplantae</taxon>
        <taxon>Streptophyta</taxon>
        <taxon>Embryophyta</taxon>
        <taxon>Tracheophyta</taxon>
        <taxon>Spermatophyta</taxon>
        <taxon>Magnoliopsida</taxon>
        <taxon>eudicotyledons</taxon>
        <taxon>Gunneridae</taxon>
        <taxon>Pentapetalae</taxon>
        <taxon>asterids</taxon>
        <taxon>Cornales</taxon>
        <taxon>Nyssaceae</taxon>
        <taxon>Davidia</taxon>
    </lineage>
</organism>
<feature type="domain" description="Acylphosphatase-like" evidence="4">
    <location>
        <begin position="98"/>
        <end position="184"/>
    </location>
</feature>
<comment type="catalytic activity">
    <reaction evidence="1">
        <text>an acyl phosphate + H2O = a carboxylate + phosphate + H(+)</text>
        <dbReference type="Rhea" id="RHEA:14965"/>
        <dbReference type="ChEBI" id="CHEBI:15377"/>
        <dbReference type="ChEBI" id="CHEBI:15378"/>
        <dbReference type="ChEBI" id="CHEBI:29067"/>
        <dbReference type="ChEBI" id="CHEBI:43474"/>
        <dbReference type="ChEBI" id="CHEBI:59918"/>
        <dbReference type="EC" id="3.6.1.7"/>
    </reaction>
</comment>
<dbReference type="InterPro" id="IPR001792">
    <property type="entry name" value="Acylphosphatase-like_dom"/>
</dbReference>
<sequence length="186" mass="21124">MASTVTQLGHSIFKSQIFRNHRERWKHTIPKNVIHRRLIPLSFLLLSHHLHLRPRYLPINHPNLLSIPPLPPMFRPRSPHLSPPMSSLTSPDSNPTKTVRVVVKGRVQGVFYRNWTVENAMQLGLKGWVRNRRDGSVEALFSGSPDKVQEMEQRCRRGPPDAMVTGLEVSPCSDDPGTGFQCKSTV</sequence>
<proteinExistence type="inferred from homology"/>